<accession>A0A1J5TML0</accession>
<gene>
    <name evidence="2" type="ORF">BEU02_01725</name>
</gene>
<dbReference type="Proteomes" id="UP000183686">
    <property type="component" value="Unassembled WGS sequence"/>
</dbReference>
<keyword evidence="1" id="KW-1133">Transmembrane helix</keyword>
<protein>
    <submittedName>
        <fullName evidence="2">Uncharacterized protein</fullName>
    </submittedName>
</protein>
<feature type="transmembrane region" description="Helical" evidence="1">
    <location>
        <begin position="21"/>
        <end position="39"/>
    </location>
</feature>
<keyword evidence="1" id="KW-0812">Transmembrane</keyword>
<keyword evidence="1" id="KW-0472">Membrane</keyword>
<evidence type="ECO:0000313" key="3">
    <source>
        <dbReference type="Proteomes" id="UP000183686"/>
    </source>
</evidence>
<dbReference type="AlphaFoldDB" id="A0A1J5TML0"/>
<proteinExistence type="predicted"/>
<dbReference type="EMBL" id="MIYW01000014">
    <property type="protein sequence ID" value="OIR22175.1"/>
    <property type="molecule type" value="Genomic_DNA"/>
</dbReference>
<sequence>MQRQLSLSNSEDAISPIIGTVLILAIMVSITGTMLAWGIPQIQESEAYAIYTSAQNNFLNFDADLDQVIIQGEGSSRSSTVSFSAGTFVHRENLDEIRYYYETTTWSTFEILGVENEATSFAIIDNKKVIENFDIVITYPNGTVWEGESSAYLVSGFPSLVHGTSATYSSTANSTVVGGFFMYGVDSLSYKYSSVSGVYKMRLFNGGIVTREPGGIFFVSSKPIIRSVSADDSYDSLVLYQTDYNMTTGAKSLTGGNYNFEARNQGGKDSSIEVYSVRMGFSGDSSTALRNYYSTYWGFGPETYTISSSQSTAAANMGFEEDIFYNQESAFDFRILERTIHVTFNLR</sequence>
<comment type="caution">
    <text evidence="2">The sequence shown here is derived from an EMBL/GenBank/DDBJ whole genome shotgun (WGS) entry which is preliminary data.</text>
</comment>
<name>A0A1J5TML0_9ARCH</name>
<evidence type="ECO:0000313" key="2">
    <source>
        <dbReference type="EMBL" id="OIR22175.1"/>
    </source>
</evidence>
<organism evidence="2 3">
    <name type="scientific">Marine Group III euryarchaeote CG-Epi5</name>
    <dbReference type="NCBI Taxonomy" id="1888999"/>
    <lineage>
        <taxon>Archaea</taxon>
        <taxon>Methanobacteriati</taxon>
        <taxon>Thermoplasmatota</taxon>
        <taxon>Thermoplasmata</taxon>
        <taxon>Candidatus Thermoprofundales</taxon>
    </lineage>
</organism>
<evidence type="ECO:0000256" key="1">
    <source>
        <dbReference type="SAM" id="Phobius"/>
    </source>
</evidence>
<reference evidence="2 3" key="1">
    <citation type="submission" date="2016-08" db="EMBL/GenBank/DDBJ databases">
        <title>New Insights into Marine Group III Euryarchaeota, from dark to light.</title>
        <authorList>
            <person name="Haro-Moreno J.M."/>
            <person name="Rodriguez-Valera F."/>
            <person name="Lopez-Garcia P."/>
            <person name="Moreira D."/>
            <person name="Martin-Cuadrado A.B."/>
        </authorList>
    </citation>
    <scope>NUCLEOTIDE SEQUENCE [LARGE SCALE GENOMIC DNA]</scope>
    <source>
        <strain evidence="2">CG-Epi5</strain>
    </source>
</reference>